<evidence type="ECO:0000313" key="2">
    <source>
        <dbReference type="EMBL" id="MED6137015.1"/>
    </source>
</evidence>
<dbReference type="Proteomes" id="UP001341840">
    <property type="component" value="Unassembled WGS sequence"/>
</dbReference>
<reference evidence="2 3" key="1">
    <citation type="journal article" date="2023" name="Plants (Basel)">
        <title>Bridging the Gap: Combining Genomics and Transcriptomics Approaches to Understand Stylosanthes scabra, an Orphan Legume from the Brazilian Caatinga.</title>
        <authorList>
            <person name="Ferreira-Neto J.R.C."/>
            <person name="da Silva M.D."/>
            <person name="Binneck E."/>
            <person name="de Melo N.F."/>
            <person name="da Silva R.H."/>
            <person name="de Melo A.L.T.M."/>
            <person name="Pandolfi V."/>
            <person name="Bustamante F.O."/>
            <person name="Brasileiro-Vidal A.C."/>
            <person name="Benko-Iseppon A.M."/>
        </authorList>
    </citation>
    <scope>NUCLEOTIDE SEQUENCE [LARGE SCALE GENOMIC DNA]</scope>
    <source>
        <tissue evidence="2">Leaves</tissue>
    </source>
</reference>
<dbReference type="EMBL" id="JASCZI010060963">
    <property type="protein sequence ID" value="MED6137015.1"/>
    <property type="molecule type" value="Genomic_DNA"/>
</dbReference>
<evidence type="ECO:0000313" key="3">
    <source>
        <dbReference type="Proteomes" id="UP001341840"/>
    </source>
</evidence>
<organism evidence="2 3">
    <name type="scientific">Stylosanthes scabra</name>
    <dbReference type="NCBI Taxonomy" id="79078"/>
    <lineage>
        <taxon>Eukaryota</taxon>
        <taxon>Viridiplantae</taxon>
        <taxon>Streptophyta</taxon>
        <taxon>Embryophyta</taxon>
        <taxon>Tracheophyta</taxon>
        <taxon>Spermatophyta</taxon>
        <taxon>Magnoliopsida</taxon>
        <taxon>eudicotyledons</taxon>
        <taxon>Gunneridae</taxon>
        <taxon>Pentapetalae</taxon>
        <taxon>rosids</taxon>
        <taxon>fabids</taxon>
        <taxon>Fabales</taxon>
        <taxon>Fabaceae</taxon>
        <taxon>Papilionoideae</taxon>
        <taxon>50 kb inversion clade</taxon>
        <taxon>dalbergioids sensu lato</taxon>
        <taxon>Dalbergieae</taxon>
        <taxon>Pterocarpus clade</taxon>
        <taxon>Stylosanthes</taxon>
    </lineage>
</organism>
<feature type="region of interest" description="Disordered" evidence="1">
    <location>
        <begin position="60"/>
        <end position="81"/>
    </location>
</feature>
<name>A0ABU6SLW7_9FABA</name>
<sequence>MEIVLLIYALMKNVPISLPSVMNFTMNSDPTKWAQEANWREEDEEVAHPIPPPMPSLVPLPAAPTDIPAPAAPSSLEPSRRDLMRALRRNERIMHRHEQPMLMLHPGLDTSGLEQISSPEISQAQQEQGARSAGRAYAEEEEDFQSAEATAGASTNEGGESTDDD</sequence>
<keyword evidence="3" id="KW-1185">Reference proteome</keyword>
<comment type="caution">
    <text evidence="2">The sequence shown here is derived from an EMBL/GenBank/DDBJ whole genome shotgun (WGS) entry which is preliminary data.</text>
</comment>
<feature type="compositionally biased region" description="Polar residues" evidence="1">
    <location>
        <begin position="112"/>
        <end position="129"/>
    </location>
</feature>
<accession>A0ABU6SLW7</accession>
<feature type="region of interest" description="Disordered" evidence="1">
    <location>
        <begin position="94"/>
        <end position="165"/>
    </location>
</feature>
<feature type="compositionally biased region" description="Low complexity" evidence="1">
    <location>
        <begin position="63"/>
        <end position="73"/>
    </location>
</feature>
<gene>
    <name evidence="2" type="ORF">PIB30_061045</name>
</gene>
<proteinExistence type="predicted"/>
<evidence type="ECO:0000256" key="1">
    <source>
        <dbReference type="SAM" id="MobiDB-lite"/>
    </source>
</evidence>
<protein>
    <submittedName>
        <fullName evidence="2">Uncharacterized protein</fullName>
    </submittedName>
</protein>